<proteinExistence type="predicted"/>
<name>A0ABQ2CZA4_9DEIO</name>
<reference evidence="2" key="1">
    <citation type="journal article" date="2019" name="Int. J. Syst. Evol. Microbiol.">
        <title>The Global Catalogue of Microorganisms (GCM) 10K type strain sequencing project: providing services to taxonomists for standard genome sequencing and annotation.</title>
        <authorList>
            <consortium name="The Broad Institute Genomics Platform"/>
            <consortium name="The Broad Institute Genome Sequencing Center for Infectious Disease"/>
            <person name="Wu L."/>
            <person name="Ma J."/>
        </authorList>
    </citation>
    <scope>NUCLEOTIDE SEQUENCE [LARGE SCALE GENOMIC DNA]</scope>
    <source>
        <strain evidence="2">JCM 14370</strain>
    </source>
</reference>
<dbReference type="InterPro" id="IPR014710">
    <property type="entry name" value="RmlC-like_jellyroll"/>
</dbReference>
<sequence>MEKIEKTGVIAQNAGCKIVRKVLRKGQEMPRHDHPGEQVLISMTSGTLLCNFDDGVALLAEGDVVQFEGERFVTLQAQEENTTFLVMLLKR</sequence>
<dbReference type="InterPro" id="IPR011051">
    <property type="entry name" value="RmlC_Cupin_sf"/>
</dbReference>
<evidence type="ECO:0000313" key="1">
    <source>
        <dbReference type="EMBL" id="GGJ35495.1"/>
    </source>
</evidence>
<gene>
    <name evidence="1" type="ORF">GCM10008938_21990</name>
</gene>
<evidence type="ECO:0000313" key="2">
    <source>
        <dbReference type="Proteomes" id="UP000632222"/>
    </source>
</evidence>
<dbReference type="RefSeq" id="WP_189002742.1">
    <property type="nucleotide sequence ID" value="NZ_BMOD01000007.1"/>
</dbReference>
<evidence type="ECO:0008006" key="3">
    <source>
        <dbReference type="Google" id="ProtNLM"/>
    </source>
</evidence>
<dbReference type="EMBL" id="BMOD01000007">
    <property type="protein sequence ID" value="GGJ35495.1"/>
    <property type="molecule type" value="Genomic_DNA"/>
</dbReference>
<keyword evidence="2" id="KW-1185">Reference proteome</keyword>
<dbReference type="SUPFAM" id="SSF51182">
    <property type="entry name" value="RmlC-like cupins"/>
    <property type="match status" value="1"/>
</dbReference>
<protein>
    <recommendedName>
        <fullName evidence="3">Cupin 2 conserved barrel domain-containing protein</fullName>
    </recommendedName>
</protein>
<comment type="caution">
    <text evidence="1">The sequence shown here is derived from an EMBL/GenBank/DDBJ whole genome shotgun (WGS) entry which is preliminary data.</text>
</comment>
<accession>A0ABQ2CZA4</accession>
<dbReference type="Proteomes" id="UP000632222">
    <property type="component" value="Unassembled WGS sequence"/>
</dbReference>
<organism evidence="1 2">
    <name type="scientific">Deinococcus roseus</name>
    <dbReference type="NCBI Taxonomy" id="392414"/>
    <lineage>
        <taxon>Bacteria</taxon>
        <taxon>Thermotogati</taxon>
        <taxon>Deinococcota</taxon>
        <taxon>Deinococci</taxon>
        <taxon>Deinococcales</taxon>
        <taxon>Deinococcaceae</taxon>
        <taxon>Deinococcus</taxon>
    </lineage>
</organism>
<dbReference type="Gene3D" id="2.60.120.10">
    <property type="entry name" value="Jelly Rolls"/>
    <property type="match status" value="1"/>
</dbReference>